<dbReference type="OrthoDB" id="5873279at2759"/>
<dbReference type="InterPro" id="IPR014756">
    <property type="entry name" value="Ig_E-set"/>
</dbReference>
<feature type="compositionally biased region" description="Low complexity" evidence="2">
    <location>
        <begin position="370"/>
        <end position="397"/>
    </location>
</feature>
<feature type="region of interest" description="Disordered" evidence="2">
    <location>
        <begin position="302"/>
        <end position="428"/>
    </location>
</feature>
<dbReference type="InterPro" id="IPR050827">
    <property type="entry name" value="CRP1_MDG1_kinase"/>
</dbReference>
<feature type="compositionally biased region" description="Polar residues" evidence="2">
    <location>
        <begin position="127"/>
        <end position="146"/>
    </location>
</feature>
<dbReference type="EMBL" id="JYKN01002992">
    <property type="protein sequence ID" value="KKK14478.1"/>
    <property type="molecule type" value="Genomic_DNA"/>
</dbReference>
<evidence type="ECO:0000313" key="4">
    <source>
        <dbReference type="EMBL" id="KKK14478.1"/>
    </source>
</evidence>
<keyword evidence="5" id="KW-1185">Reference proteome</keyword>
<dbReference type="Gene3D" id="2.60.40.10">
    <property type="entry name" value="Immunoglobulins"/>
    <property type="match status" value="1"/>
</dbReference>
<dbReference type="GO" id="GO:0019901">
    <property type="term" value="F:protein kinase binding"/>
    <property type="evidence" value="ECO:0007669"/>
    <property type="project" value="TreeGrafter"/>
</dbReference>
<dbReference type="SUPFAM" id="SSF81296">
    <property type="entry name" value="E set domains"/>
    <property type="match status" value="1"/>
</dbReference>
<dbReference type="InterPro" id="IPR013783">
    <property type="entry name" value="Ig-like_fold"/>
</dbReference>
<comment type="similarity">
    <text evidence="1">Belongs to the CRP1/MDG1 family.</text>
</comment>
<accession>A0A0F8U4D9</accession>
<gene>
    <name evidence="4" type="ORF">AOCH_006720</name>
</gene>
<dbReference type="Pfam" id="PF16561">
    <property type="entry name" value="AMPK1_CBM"/>
    <property type="match status" value="1"/>
</dbReference>
<dbReference type="GO" id="GO:0031588">
    <property type="term" value="C:nucleotide-activated protein kinase complex"/>
    <property type="evidence" value="ECO:0007669"/>
    <property type="project" value="TreeGrafter"/>
</dbReference>
<organism evidence="4 5">
    <name type="scientific">Aspergillus ochraceoroseus</name>
    <dbReference type="NCBI Taxonomy" id="138278"/>
    <lineage>
        <taxon>Eukaryota</taxon>
        <taxon>Fungi</taxon>
        <taxon>Dikarya</taxon>
        <taxon>Ascomycota</taxon>
        <taxon>Pezizomycotina</taxon>
        <taxon>Eurotiomycetes</taxon>
        <taxon>Eurotiomycetidae</taxon>
        <taxon>Eurotiales</taxon>
        <taxon>Aspergillaceae</taxon>
        <taxon>Aspergillus</taxon>
        <taxon>Aspergillus subgen. Nidulantes</taxon>
    </lineage>
</organism>
<evidence type="ECO:0000256" key="1">
    <source>
        <dbReference type="ARBA" id="ARBA00038216"/>
    </source>
</evidence>
<feature type="region of interest" description="Disordered" evidence="2">
    <location>
        <begin position="116"/>
        <end position="147"/>
    </location>
</feature>
<dbReference type="GO" id="GO:0007165">
    <property type="term" value="P:signal transduction"/>
    <property type="evidence" value="ECO:0007669"/>
    <property type="project" value="TreeGrafter"/>
</dbReference>
<dbReference type="PANTHER" id="PTHR10343">
    <property type="entry name" value="5'-AMP-ACTIVATED PROTEIN KINASE , BETA SUBUNIT"/>
    <property type="match status" value="1"/>
</dbReference>
<evidence type="ECO:0000259" key="3">
    <source>
        <dbReference type="Pfam" id="PF16561"/>
    </source>
</evidence>
<evidence type="ECO:0000313" key="5">
    <source>
        <dbReference type="Proteomes" id="UP000034947"/>
    </source>
</evidence>
<feature type="compositionally biased region" description="Basic and acidic residues" evidence="2">
    <location>
        <begin position="315"/>
        <end position="333"/>
    </location>
</feature>
<dbReference type="CDD" id="cd02859">
    <property type="entry name" value="E_set_AMPKbeta_like_N"/>
    <property type="match status" value="1"/>
</dbReference>
<dbReference type="VEuPathDB" id="FungiDB:P175DRAFT_0435432"/>
<proteinExistence type="inferred from homology"/>
<feature type="compositionally biased region" description="Low complexity" evidence="2">
    <location>
        <begin position="339"/>
        <end position="356"/>
    </location>
</feature>
<dbReference type="InterPro" id="IPR032640">
    <property type="entry name" value="AMPK1_CBM"/>
</dbReference>
<dbReference type="GO" id="GO:0005737">
    <property type="term" value="C:cytoplasm"/>
    <property type="evidence" value="ECO:0007669"/>
    <property type="project" value="TreeGrafter"/>
</dbReference>
<dbReference type="AlphaFoldDB" id="A0A0F8U4D9"/>
<feature type="domain" description="AMP-activated protein kinase glycogen-binding" evidence="3">
    <location>
        <begin position="4"/>
        <end position="81"/>
    </location>
</feature>
<dbReference type="PANTHER" id="PTHR10343:SF81">
    <property type="entry name" value="CRUCIFORM DNA-RECOGNIZING PROTEIN 1-RELATED"/>
    <property type="match status" value="1"/>
</dbReference>
<reference evidence="4 5" key="1">
    <citation type="submission" date="2015-02" db="EMBL/GenBank/DDBJ databases">
        <title>Draft Genome Sequences of Two Closely-Related Aflatoxigenic Aspergillus Species Obtained from the Cote d'Ivoire.</title>
        <authorList>
            <person name="Moore G.G."/>
            <person name="Beltz S.B."/>
            <person name="Mack B.M."/>
        </authorList>
    </citation>
    <scope>NUCLEOTIDE SEQUENCE [LARGE SCALE GENOMIC DNA]</scope>
    <source>
        <strain evidence="4 5">SRRC1432</strain>
    </source>
</reference>
<dbReference type="GO" id="GO:0005634">
    <property type="term" value="C:nucleus"/>
    <property type="evidence" value="ECO:0007669"/>
    <property type="project" value="TreeGrafter"/>
</dbReference>
<comment type="caution">
    <text evidence="4">The sequence shown here is derived from an EMBL/GenBank/DDBJ whole genome shotgun (WGS) entry which is preliminary data.</text>
</comment>
<protein>
    <recommendedName>
        <fullName evidence="3">AMP-activated protein kinase glycogen-binding domain-containing protein</fullName>
    </recommendedName>
</protein>
<dbReference type="Proteomes" id="UP000034947">
    <property type="component" value="Unassembled WGS sequence"/>
</dbReference>
<evidence type="ECO:0000256" key="2">
    <source>
        <dbReference type="SAM" id="MobiDB-lite"/>
    </source>
</evidence>
<name>A0A0F8U4D9_9EURO</name>
<sequence length="428" mass="44791">MGSYTFQWPYNAHEVFVTGTFDDWGKTIKLDRIGDDVFEKEVHFPATSEKVHYKFVVDGIWTTDNRVPEEDDGDNNVNNVLYPNQIQKEPPAALENETEGMSATISSVAPDSTTAALAAGVPKESDQSATQNGIYTSSAAPGSTTAELGKDVPLEQRANVPAEYSVNPIPASSGIGNPIHLKPGEKVPDPSTFNPNTIQSTVRTDKGGYAQEADTAIPGGAGDAGGAFAVPPVSRNMIPESSLPMGSDAPQGVADPGVTIQSAAPTSTTAGLAAAVPLESQKQTNNSTFAADVPEVVRHSISKAHRDPEATSNKEVVEEKKEVEHELQQKVHLDNSVGAPAPTATVATATQTSPSAMGEEPGSAQLSPRTTTPTGTAGAGATKTQDTTTPATNTGAASQVPEAASKGTKEEKKKKRSSIFARIKEKFK</sequence>